<evidence type="ECO:0000256" key="10">
    <source>
        <dbReference type="ARBA" id="ARBA00022960"/>
    </source>
</evidence>
<evidence type="ECO:0000256" key="12">
    <source>
        <dbReference type="ARBA" id="ARBA00022989"/>
    </source>
</evidence>
<dbReference type="STRING" id="1042163.BRLA_c007000"/>
<dbReference type="InterPro" id="IPR036950">
    <property type="entry name" value="PBP_transglycosylase"/>
</dbReference>
<dbReference type="PANTHER" id="PTHR32282:SF27">
    <property type="entry name" value="PENICILLIN-BINDING PROTEIN 1A"/>
    <property type="match status" value="1"/>
</dbReference>
<name>A0A075R1E4_BRELA</name>
<dbReference type="GO" id="GO:0008360">
    <property type="term" value="P:regulation of cell shape"/>
    <property type="evidence" value="ECO:0007669"/>
    <property type="project" value="UniProtKB-KW"/>
</dbReference>
<comment type="catalytic activity">
    <reaction evidence="17">
        <text>[GlcNAc-(1-&gt;4)-Mur2Ac(oyl-L-Ala-gamma-D-Glu-L-Lys-D-Ala-D-Ala)](n)-di-trans,octa-cis-undecaprenyl diphosphate + beta-D-GlcNAc-(1-&gt;4)-Mur2Ac(oyl-L-Ala-gamma-D-Glu-L-Lys-D-Ala-D-Ala)-di-trans,octa-cis-undecaprenyl diphosphate = [GlcNAc-(1-&gt;4)-Mur2Ac(oyl-L-Ala-gamma-D-Glu-L-Lys-D-Ala-D-Ala)](n+1)-di-trans,octa-cis-undecaprenyl diphosphate + di-trans,octa-cis-undecaprenyl diphosphate + H(+)</text>
        <dbReference type="Rhea" id="RHEA:23708"/>
        <dbReference type="Rhea" id="RHEA-COMP:9602"/>
        <dbReference type="Rhea" id="RHEA-COMP:9603"/>
        <dbReference type="ChEBI" id="CHEBI:15378"/>
        <dbReference type="ChEBI" id="CHEBI:58405"/>
        <dbReference type="ChEBI" id="CHEBI:60033"/>
        <dbReference type="ChEBI" id="CHEBI:78435"/>
        <dbReference type="EC" id="2.4.99.28"/>
    </reaction>
</comment>
<evidence type="ECO:0000256" key="8">
    <source>
        <dbReference type="ARBA" id="ARBA00022692"/>
    </source>
</evidence>
<evidence type="ECO:0000256" key="18">
    <source>
        <dbReference type="SAM" id="Phobius"/>
    </source>
</evidence>
<keyword evidence="7" id="KW-0808">Transferase</keyword>
<dbReference type="GO" id="GO:0009252">
    <property type="term" value="P:peptidoglycan biosynthetic process"/>
    <property type="evidence" value="ECO:0007669"/>
    <property type="project" value="UniProtKB-KW"/>
</dbReference>
<evidence type="ECO:0000256" key="5">
    <source>
        <dbReference type="ARBA" id="ARBA00022670"/>
    </source>
</evidence>
<dbReference type="InterPro" id="IPR001264">
    <property type="entry name" value="Glyco_trans_51"/>
</dbReference>
<evidence type="ECO:0000259" key="19">
    <source>
        <dbReference type="Pfam" id="PF00912"/>
    </source>
</evidence>
<evidence type="ECO:0000256" key="7">
    <source>
        <dbReference type="ARBA" id="ARBA00022679"/>
    </source>
</evidence>
<gene>
    <name evidence="20" type="primary">pbpF_1</name>
    <name evidence="20" type="ORF">BRLA_c007000</name>
</gene>
<keyword evidence="6" id="KW-0328">Glycosyltransferase</keyword>
<evidence type="ECO:0000256" key="15">
    <source>
        <dbReference type="ARBA" id="ARBA00023316"/>
    </source>
</evidence>
<comment type="similarity">
    <text evidence="3">In the N-terminal section; belongs to the glycosyltransferase 51 family.</text>
</comment>
<dbReference type="InterPro" id="IPR023346">
    <property type="entry name" value="Lysozyme-like_dom_sf"/>
</dbReference>
<dbReference type="eggNOG" id="COG0744">
    <property type="taxonomic scope" value="Bacteria"/>
</dbReference>
<comment type="similarity">
    <text evidence="2">In the C-terminal section; belongs to the transpeptidase family.</text>
</comment>
<keyword evidence="9" id="KW-0378">Hydrolase</keyword>
<dbReference type="HOGENOM" id="CLU_006354_1_2_9"/>
<keyword evidence="12 18" id="KW-1133">Transmembrane helix</keyword>
<evidence type="ECO:0000256" key="16">
    <source>
        <dbReference type="ARBA" id="ARBA00034000"/>
    </source>
</evidence>
<keyword evidence="4" id="KW-0121">Carboxypeptidase</keyword>
<evidence type="ECO:0000256" key="1">
    <source>
        <dbReference type="ARBA" id="ARBA00004370"/>
    </source>
</evidence>
<keyword evidence="21" id="KW-1185">Reference proteome</keyword>
<evidence type="ECO:0000256" key="11">
    <source>
        <dbReference type="ARBA" id="ARBA00022984"/>
    </source>
</evidence>
<evidence type="ECO:0000256" key="4">
    <source>
        <dbReference type="ARBA" id="ARBA00022645"/>
    </source>
</evidence>
<organism evidence="20 21">
    <name type="scientific">Brevibacillus laterosporus LMG 15441</name>
    <dbReference type="NCBI Taxonomy" id="1042163"/>
    <lineage>
        <taxon>Bacteria</taxon>
        <taxon>Bacillati</taxon>
        <taxon>Bacillota</taxon>
        <taxon>Bacilli</taxon>
        <taxon>Bacillales</taxon>
        <taxon>Paenibacillaceae</taxon>
        <taxon>Brevibacillus</taxon>
    </lineage>
</organism>
<dbReference type="GO" id="GO:0008955">
    <property type="term" value="F:peptidoglycan glycosyltransferase activity"/>
    <property type="evidence" value="ECO:0007669"/>
    <property type="project" value="UniProtKB-EC"/>
</dbReference>
<dbReference type="AlphaFoldDB" id="A0A075R1E4"/>
<keyword evidence="15" id="KW-0961">Cell wall biogenesis/degradation</keyword>
<keyword evidence="10" id="KW-0133">Cell shape</keyword>
<keyword evidence="8 18" id="KW-0812">Transmembrane</keyword>
<dbReference type="GO" id="GO:0071555">
    <property type="term" value="P:cell wall organization"/>
    <property type="evidence" value="ECO:0007669"/>
    <property type="project" value="UniProtKB-KW"/>
</dbReference>
<reference evidence="20 21" key="1">
    <citation type="journal article" date="2011" name="J. Bacteriol.">
        <title>Genome sequence of Brevibacillus laterosporus LMG 15441, a pathogen of invertebrates.</title>
        <authorList>
            <person name="Djukic M."/>
            <person name="Poehlein A."/>
            <person name="Thurmer A."/>
            <person name="Daniel R."/>
        </authorList>
    </citation>
    <scope>NUCLEOTIDE SEQUENCE [LARGE SCALE GENOMIC DNA]</scope>
    <source>
        <strain evidence="20 21">LMG 15441</strain>
    </source>
</reference>
<dbReference type="GO" id="GO:0016020">
    <property type="term" value="C:membrane"/>
    <property type="evidence" value="ECO:0007669"/>
    <property type="project" value="UniProtKB-SubCell"/>
</dbReference>
<accession>A0A075R1E4</accession>
<keyword evidence="11" id="KW-0573">Peptidoglycan synthesis</keyword>
<evidence type="ECO:0000256" key="2">
    <source>
        <dbReference type="ARBA" id="ARBA00007090"/>
    </source>
</evidence>
<evidence type="ECO:0000313" key="20">
    <source>
        <dbReference type="EMBL" id="AIG25058.1"/>
    </source>
</evidence>
<keyword evidence="14" id="KW-0511">Multifunctional enzyme</keyword>
<dbReference type="RefSeq" id="WP_003335452.1">
    <property type="nucleotide sequence ID" value="NZ_CP007806.1"/>
</dbReference>
<evidence type="ECO:0000256" key="13">
    <source>
        <dbReference type="ARBA" id="ARBA00023136"/>
    </source>
</evidence>
<feature type="domain" description="Glycosyl transferase family 51" evidence="19">
    <location>
        <begin position="69"/>
        <end position="242"/>
    </location>
</feature>
<comment type="subcellular location">
    <subcellularLocation>
        <location evidence="1">Membrane</location>
    </subcellularLocation>
</comment>
<dbReference type="Proteomes" id="UP000005850">
    <property type="component" value="Chromosome"/>
</dbReference>
<feature type="transmembrane region" description="Helical" evidence="18">
    <location>
        <begin position="27"/>
        <end position="54"/>
    </location>
</feature>
<evidence type="ECO:0000256" key="14">
    <source>
        <dbReference type="ARBA" id="ARBA00023268"/>
    </source>
</evidence>
<dbReference type="Pfam" id="PF00912">
    <property type="entry name" value="Transgly"/>
    <property type="match status" value="1"/>
</dbReference>
<dbReference type="GO" id="GO:0006508">
    <property type="term" value="P:proteolysis"/>
    <property type="evidence" value="ECO:0007669"/>
    <property type="project" value="UniProtKB-KW"/>
</dbReference>
<dbReference type="Gene3D" id="1.10.3810.10">
    <property type="entry name" value="Biosynthetic peptidoglycan transglycosylase-like"/>
    <property type="match status" value="1"/>
</dbReference>
<evidence type="ECO:0000256" key="6">
    <source>
        <dbReference type="ARBA" id="ARBA00022676"/>
    </source>
</evidence>
<keyword evidence="13 18" id="KW-0472">Membrane</keyword>
<evidence type="ECO:0000256" key="3">
    <source>
        <dbReference type="ARBA" id="ARBA00007739"/>
    </source>
</evidence>
<comment type="catalytic activity">
    <reaction evidence="16">
        <text>Preferential cleavage: (Ac)2-L-Lys-D-Ala-|-D-Ala. Also transpeptidation of peptidyl-alanyl moieties that are N-acyl substituents of D-alanine.</text>
        <dbReference type="EC" id="3.4.16.4"/>
    </reaction>
</comment>
<dbReference type="InterPro" id="IPR050396">
    <property type="entry name" value="Glycosyltr_51/Transpeptidase"/>
</dbReference>
<dbReference type="FunFam" id="1.10.3810.10:FF:000001">
    <property type="entry name" value="Penicillin-binding protein 1A"/>
    <property type="match status" value="1"/>
</dbReference>
<dbReference type="EMBL" id="CP007806">
    <property type="protein sequence ID" value="AIG25058.1"/>
    <property type="molecule type" value="Genomic_DNA"/>
</dbReference>
<proteinExistence type="inferred from homology"/>
<sequence length="276" mass="31349">MNHVLQGTAQPLKKSKPKARRTRVPKWLVILLIAALFFQIIAYSIVTIAGSYLIDQQILSKTVGSSLGGKGTYVATDEMPAYLKDAFIAIEDHRYYYHKGIDYIAFGRALWINTMSESKRQGGSTISMQLARNLFLTNEKTYTRKLKEAFIAMNLERQYSKDEILEMYLNNIYFGHGKYGIEAAAQYYFGKTVRLHDPKLKTINESEAAMLAALPKAPENYSPIKYPDKAMTRQHVVLSRMKKLGYITEEQELNFLKQKINVPATGNELSRAASQS</sequence>
<dbReference type="PANTHER" id="PTHR32282">
    <property type="entry name" value="BINDING PROTEIN TRANSPEPTIDASE, PUTATIVE-RELATED"/>
    <property type="match status" value="1"/>
</dbReference>
<dbReference type="GO" id="GO:0030288">
    <property type="term" value="C:outer membrane-bounded periplasmic space"/>
    <property type="evidence" value="ECO:0007669"/>
    <property type="project" value="TreeGrafter"/>
</dbReference>
<keyword evidence="5" id="KW-0645">Protease</keyword>
<evidence type="ECO:0000256" key="9">
    <source>
        <dbReference type="ARBA" id="ARBA00022801"/>
    </source>
</evidence>
<protein>
    <submittedName>
        <fullName evidence="20">Penicillin-binding protein F</fullName>
    </submittedName>
</protein>
<evidence type="ECO:0000313" key="21">
    <source>
        <dbReference type="Proteomes" id="UP000005850"/>
    </source>
</evidence>
<evidence type="ECO:0000256" key="17">
    <source>
        <dbReference type="ARBA" id="ARBA00049902"/>
    </source>
</evidence>
<dbReference type="KEGG" id="blr:BRLA_c007000"/>
<dbReference type="SUPFAM" id="SSF53955">
    <property type="entry name" value="Lysozyme-like"/>
    <property type="match status" value="1"/>
</dbReference>
<dbReference type="GO" id="GO:0009002">
    <property type="term" value="F:serine-type D-Ala-D-Ala carboxypeptidase activity"/>
    <property type="evidence" value="ECO:0007669"/>
    <property type="project" value="UniProtKB-EC"/>
</dbReference>